<dbReference type="EMBL" id="ABEU02000001">
    <property type="protein sequence ID" value="PNR63111.1"/>
    <property type="molecule type" value="Genomic_DNA"/>
</dbReference>
<gene>
    <name evidence="3" type="primary">LOC112283717</name>
    <name evidence="2" type="ORF">PHYPA_001536</name>
</gene>
<dbReference type="PANTHER" id="PTHR46043:SF13">
    <property type="entry name" value="ARM REPEAT SUPERFAMILY PROTEIN"/>
    <property type="match status" value="1"/>
</dbReference>
<dbReference type="OrthoDB" id="1896421at2759"/>
<accession>A0A2K1LAR5</accession>
<organism evidence="2">
    <name type="scientific">Physcomitrium patens</name>
    <name type="common">Spreading-leaved earth moss</name>
    <name type="synonym">Physcomitrella patens</name>
    <dbReference type="NCBI Taxonomy" id="3218"/>
    <lineage>
        <taxon>Eukaryota</taxon>
        <taxon>Viridiplantae</taxon>
        <taxon>Streptophyta</taxon>
        <taxon>Embryophyta</taxon>
        <taxon>Bryophyta</taxon>
        <taxon>Bryophytina</taxon>
        <taxon>Bryopsida</taxon>
        <taxon>Funariidae</taxon>
        <taxon>Funariales</taxon>
        <taxon>Funariaceae</taxon>
        <taxon>Physcomitrium</taxon>
    </lineage>
</organism>
<feature type="region of interest" description="Disordered" evidence="1">
    <location>
        <begin position="172"/>
        <end position="191"/>
    </location>
</feature>
<dbReference type="Gramene" id="Pp3c1_33220V3.1">
    <property type="protein sequence ID" value="Pp3c1_33220V3.1"/>
    <property type="gene ID" value="Pp3c1_33220"/>
</dbReference>
<evidence type="ECO:0000256" key="1">
    <source>
        <dbReference type="SAM" id="MobiDB-lite"/>
    </source>
</evidence>
<sequence length="1239" mass="137899">MAEKLNRVPSKNILNKRIRMIVRSVHIKERLLYFLRHYHPLSDSLDSEPRVSAGTWVAKIPLPESDVSEQALEENEDIVHEQGLDTELLEQLVLKLTKLEEKIFVLVKYLKHLDCGICKSHPMAKLEVTDSGELLCKACIMHRFTGGSTSYPVTQNTDTEHVVVRVDFNGMAPSPVDAGPSDEVESSVGESSSISDELIDQPLSVAVKDRVKLLSLQAPKVLRGLRDLVGITNVPGGKYEVFKAGAIPKAVELTGTMECTNRALELLKAVTSFTNGDADVPERDKTEIFEAVADHLDVLMKIMEQKKDPAALHAAETVVNMLTNNEIWHTVRTRYHIVKALVELSDRADSVRLQGLARLTKVDSTSHEYSKIENIAISLVTLLQEGLERSDLENLVNDSLEKLKVLVIDQVIPIDSVYPIVRKKMLDLMTTNKFESISSILGRTAFIRIMTKHCTLYKEDITESLLLGIMRMMERTVSEMSKLKAKEIVTVRDLEKLLNLFVELLCIFATHQKKLVETVFTQNVRVKGKLRNMAVDQNLKISVESRVEILLLFGQIDIPSSQDILAEGITLLGKMATSPVNKEKVAAGLRKIVVTRKGLTEIQLKGVVEALLGLLKDTNENCQQDALIALQALPPGVAIPNKMLLPEICFKFLDQSWRKETRNAAIGLLFLAVKEGVVRADTFVQTEGAMEASLSWLRQNMEKPGSQEDVAKAAFAILKMAADEYEEFVRLRIEVADLKILIGWVQQRGTEDLKELLTNALVLILESGTANKESLTKIGAHNFLLDALRNEKLKLTAVKGFEHLVTNENSRKDVLTSGFVEKAVESINSKFAPSGIARILKQICSSGGLEWICQCPNIVSKLLILLEHCPEPDGKGSTATTIAEVYVRLRNDERTSIKRNEMILVCCHLLQYLGQDDQSQVGVVLETLEVLATEDEVKEMILKKNVFKCFHKYLTQASAIRDLVIKILVKMSSVFEDGKSSDYSIRMGYAFASTRIAEQLCGLVKTELESRGDDWSEFESMKNLLILIRNLSCHGPIRQDQLCKSGAVDILLSIVQNHQRFSSIVTALSVQALDTCIETVDLKKDFLKSDGIGCLCGVLKTSFTGNVSDALIISKSILALFVGSETSVVRADPTSKRACKKILSCDILPELHQIIHENSSDDLALAKFHVGVLFYCLVLNSPLSRNFPSNDSIVALIHLRAVGGCEKMANQVLEHLRGSGKECRKRIDQLIKVNKLLYE</sequence>
<proteinExistence type="predicted"/>
<dbReference type="EnsemblPlants" id="Pp3c1_33220V3.1">
    <property type="protein sequence ID" value="Pp3c1_33220V3.1"/>
    <property type="gene ID" value="Pp3c1_33220"/>
</dbReference>
<reference evidence="3" key="3">
    <citation type="submission" date="2020-12" db="UniProtKB">
        <authorList>
            <consortium name="EnsemblPlants"/>
        </authorList>
    </citation>
    <scope>IDENTIFICATION</scope>
</reference>
<reference evidence="2 4" key="2">
    <citation type="journal article" date="2018" name="Plant J.">
        <title>The Physcomitrella patens chromosome-scale assembly reveals moss genome structure and evolution.</title>
        <authorList>
            <person name="Lang D."/>
            <person name="Ullrich K.K."/>
            <person name="Murat F."/>
            <person name="Fuchs J."/>
            <person name="Jenkins J."/>
            <person name="Haas F.B."/>
            <person name="Piednoel M."/>
            <person name="Gundlach H."/>
            <person name="Van Bel M."/>
            <person name="Meyberg R."/>
            <person name="Vives C."/>
            <person name="Morata J."/>
            <person name="Symeonidi A."/>
            <person name="Hiss M."/>
            <person name="Muchero W."/>
            <person name="Kamisugi Y."/>
            <person name="Saleh O."/>
            <person name="Blanc G."/>
            <person name="Decker E.L."/>
            <person name="van Gessel N."/>
            <person name="Grimwood J."/>
            <person name="Hayes R.D."/>
            <person name="Graham S.W."/>
            <person name="Gunter L.E."/>
            <person name="McDaniel S.F."/>
            <person name="Hoernstein S.N.W."/>
            <person name="Larsson A."/>
            <person name="Li F.W."/>
            <person name="Perroud P.F."/>
            <person name="Phillips J."/>
            <person name="Ranjan P."/>
            <person name="Rokshar D.S."/>
            <person name="Rothfels C.J."/>
            <person name="Schneider L."/>
            <person name="Shu S."/>
            <person name="Stevenson D.W."/>
            <person name="Thummler F."/>
            <person name="Tillich M."/>
            <person name="Villarreal Aguilar J.C."/>
            <person name="Widiez T."/>
            <person name="Wong G.K."/>
            <person name="Wymore A."/>
            <person name="Zhang Y."/>
            <person name="Zimmer A.D."/>
            <person name="Quatrano R.S."/>
            <person name="Mayer K.F.X."/>
            <person name="Goodstein D."/>
            <person name="Casacuberta J.M."/>
            <person name="Vandepoele K."/>
            <person name="Reski R."/>
            <person name="Cuming A.C."/>
            <person name="Tuskan G.A."/>
            <person name="Maumus F."/>
            <person name="Salse J."/>
            <person name="Schmutz J."/>
            <person name="Rensing S.A."/>
        </authorList>
    </citation>
    <scope>NUCLEOTIDE SEQUENCE [LARGE SCALE GENOMIC DNA]</scope>
    <source>
        <strain evidence="3 4">cv. Gransden 2004</strain>
    </source>
</reference>
<protein>
    <submittedName>
        <fullName evidence="2 3">Uncharacterized protein</fullName>
    </submittedName>
</protein>
<dbReference type="GeneID" id="112283717"/>
<dbReference type="Proteomes" id="UP000006727">
    <property type="component" value="Chromosome 1"/>
</dbReference>
<dbReference type="Gene3D" id="1.25.10.10">
    <property type="entry name" value="Leucine-rich Repeat Variant"/>
    <property type="match status" value="2"/>
</dbReference>
<evidence type="ECO:0000313" key="3">
    <source>
        <dbReference type="EnsemblPlants" id="Pp3c1_33220V3.1"/>
    </source>
</evidence>
<keyword evidence="4" id="KW-1185">Reference proteome</keyword>
<dbReference type="PaxDb" id="3218-PP1S355_2V6.1"/>
<dbReference type="InterPro" id="IPR011989">
    <property type="entry name" value="ARM-like"/>
</dbReference>
<evidence type="ECO:0000313" key="2">
    <source>
        <dbReference type="EMBL" id="PNR63111.1"/>
    </source>
</evidence>
<dbReference type="InterPro" id="IPR016024">
    <property type="entry name" value="ARM-type_fold"/>
</dbReference>
<dbReference type="EnsemblPlants" id="Pp3c1_33220V3.2">
    <property type="protein sequence ID" value="Pp3c1_33220V3.2"/>
    <property type="gene ID" value="Pp3c1_33220"/>
</dbReference>
<dbReference type="RefSeq" id="XP_024378530.1">
    <property type="nucleotide sequence ID" value="XM_024522762.2"/>
</dbReference>
<dbReference type="PANTHER" id="PTHR46043">
    <property type="entry name" value="ARM REPEAT SUPERFAMILY PROTEIN"/>
    <property type="match status" value="1"/>
</dbReference>
<dbReference type="KEGG" id="ppp:112283717"/>
<evidence type="ECO:0000313" key="4">
    <source>
        <dbReference type="Proteomes" id="UP000006727"/>
    </source>
</evidence>
<dbReference type="SUPFAM" id="SSF48371">
    <property type="entry name" value="ARM repeat"/>
    <property type="match status" value="2"/>
</dbReference>
<name>A0A2K1LAR5_PHYPA</name>
<dbReference type="Gramene" id="Pp3c1_33220V3.2">
    <property type="protein sequence ID" value="Pp3c1_33220V3.2"/>
    <property type="gene ID" value="Pp3c1_33220"/>
</dbReference>
<reference evidence="2 4" key="1">
    <citation type="journal article" date="2008" name="Science">
        <title>The Physcomitrella genome reveals evolutionary insights into the conquest of land by plants.</title>
        <authorList>
            <person name="Rensing S."/>
            <person name="Lang D."/>
            <person name="Zimmer A."/>
            <person name="Terry A."/>
            <person name="Salamov A."/>
            <person name="Shapiro H."/>
            <person name="Nishiyama T."/>
            <person name="Perroud P.-F."/>
            <person name="Lindquist E."/>
            <person name="Kamisugi Y."/>
            <person name="Tanahashi T."/>
            <person name="Sakakibara K."/>
            <person name="Fujita T."/>
            <person name="Oishi K."/>
            <person name="Shin-I T."/>
            <person name="Kuroki Y."/>
            <person name="Toyoda A."/>
            <person name="Suzuki Y."/>
            <person name="Hashimoto A."/>
            <person name="Yamaguchi K."/>
            <person name="Sugano A."/>
            <person name="Kohara Y."/>
            <person name="Fujiyama A."/>
            <person name="Anterola A."/>
            <person name="Aoki S."/>
            <person name="Ashton N."/>
            <person name="Barbazuk W.B."/>
            <person name="Barker E."/>
            <person name="Bennetzen J."/>
            <person name="Bezanilla M."/>
            <person name="Blankenship R."/>
            <person name="Cho S.H."/>
            <person name="Dutcher S."/>
            <person name="Estelle M."/>
            <person name="Fawcett J.A."/>
            <person name="Gundlach H."/>
            <person name="Hanada K."/>
            <person name="Heyl A."/>
            <person name="Hicks K.A."/>
            <person name="Hugh J."/>
            <person name="Lohr M."/>
            <person name="Mayer K."/>
            <person name="Melkozernov A."/>
            <person name="Murata T."/>
            <person name="Nelson D."/>
            <person name="Pils B."/>
            <person name="Prigge M."/>
            <person name="Reiss B."/>
            <person name="Renner T."/>
            <person name="Rombauts S."/>
            <person name="Rushton P."/>
            <person name="Sanderfoot A."/>
            <person name="Schween G."/>
            <person name="Shiu S.-H."/>
            <person name="Stueber K."/>
            <person name="Theodoulou F.L."/>
            <person name="Tu H."/>
            <person name="Van de Peer Y."/>
            <person name="Verrier P.J."/>
            <person name="Waters E."/>
            <person name="Wood A."/>
            <person name="Yang L."/>
            <person name="Cove D."/>
            <person name="Cuming A."/>
            <person name="Hasebe M."/>
            <person name="Lucas S."/>
            <person name="Mishler D.B."/>
            <person name="Reski R."/>
            <person name="Grigoriev I."/>
            <person name="Quatrano R.S."/>
            <person name="Boore J.L."/>
        </authorList>
    </citation>
    <scope>NUCLEOTIDE SEQUENCE [LARGE SCALE GENOMIC DNA]</scope>
    <source>
        <strain evidence="3 4">cv. Gransden 2004</strain>
    </source>
</reference>
<dbReference type="AlphaFoldDB" id="A0A2K1LAR5"/>